<comment type="caution">
    <text evidence="2">The sequence shown here is derived from an EMBL/GenBank/DDBJ whole genome shotgun (WGS) entry which is preliminary data.</text>
</comment>
<name>A0AAV2IF10_LYMST</name>
<evidence type="ECO:0000256" key="1">
    <source>
        <dbReference type="SAM" id="Phobius"/>
    </source>
</evidence>
<sequence length="88" mass="10011">MVFVPVRFSRPQLVPPLLCSRRLYVHLALLMVIICMLALIRLMSQVKVNFVHYHLESDPDAELVTLPSVYANSRGAFCLDGSPPAYYF</sequence>
<keyword evidence="3" id="KW-1185">Reference proteome</keyword>
<evidence type="ECO:0000313" key="2">
    <source>
        <dbReference type="EMBL" id="CAL1544717.1"/>
    </source>
</evidence>
<keyword evidence="1" id="KW-1133">Transmembrane helix</keyword>
<dbReference type="Proteomes" id="UP001497497">
    <property type="component" value="Unassembled WGS sequence"/>
</dbReference>
<evidence type="ECO:0000313" key="3">
    <source>
        <dbReference type="Proteomes" id="UP001497497"/>
    </source>
</evidence>
<protein>
    <submittedName>
        <fullName evidence="2">Uncharacterized protein</fullName>
    </submittedName>
</protein>
<feature type="transmembrane region" description="Helical" evidence="1">
    <location>
        <begin position="23"/>
        <end position="43"/>
    </location>
</feature>
<reference evidence="2 3" key="1">
    <citation type="submission" date="2024-04" db="EMBL/GenBank/DDBJ databases">
        <authorList>
            <consortium name="Genoscope - CEA"/>
            <person name="William W."/>
        </authorList>
    </citation>
    <scope>NUCLEOTIDE SEQUENCE [LARGE SCALE GENOMIC DNA]</scope>
</reference>
<accession>A0AAV2IF10</accession>
<keyword evidence="1" id="KW-0812">Transmembrane</keyword>
<organism evidence="2 3">
    <name type="scientific">Lymnaea stagnalis</name>
    <name type="common">Great pond snail</name>
    <name type="synonym">Helix stagnalis</name>
    <dbReference type="NCBI Taxonomy" id="6523"/>
    <lineage>
        <taxon>Eukaryota</taxon>
        <taxon>Metazoa</taxon>
        <taxon>Spiralia</taxon>
        <taxon>Lophotrochozoa</taxon>
        <taxon>Mollusca</taxon>
        <taxon>Gastropoda</taxon>
        <taxon>Heterobranchia</taxon>
        <taxon>Euthyneura</taxon>
        <taxon>Panpulmonata</taxon>
        <taxon>Hygrophila</taxon>
        <taxon>Lymnaeoidea</taxon>
        <taxon>Lymnaeidae</taxon>
        <taxon>Lymnaea</taxon>
    </lineage>
</organism>
<gene>
    <name evidence="2" type="ORF">GSLYS_00018200001</name>
</gene>
<keyword evidence="1" id="KW-0472">Membrane</keyword>
<proteinExistence type="predicted"/>
<dbReference type="AlphaFoldDB" id="A0AAV2IF10"/>
<feature type="non-terminal residue" evidence="2">
    <location>
        <position position="88"/>
    </location>
</feature>
<dbReference type="EMBL" id="CAXITT010000639">
    <property type="protein sequence ID" value="CAL1544717.1"/>
    <property type="molecule type" value="Genomic_DNA"/>
</dbReference>